<accession>A0ABU4E8H7</accession>
<gene>
    <name evidence="1" type="ORF">R4P48_22575</name>
</gene>
<evidence type="ECO:0000313" key="2">
    <source>
        <dbReference type="Proteomes" id="UP001187066"/>
    </source>
</evidence>
<dbReference type="RefSeq" id="WP_312329973.1">
    <property type="nucleotide sequence ID" value="NZ_JAWLOF010000028.1"/>
</dbReference>
<dbReference type="Proteomes" id="UP001187066">
    <property type="component" value="Unassembled WGS sequence"/>
</dbReference>
<protein>
    <submittedName>
        <fullName evidence="1">Uncharacterized protein</fullName>
    </submittedName>
</protein>
<proteinExistence type="predicted"/>
<sequence length="73" mass="8008">MAIETEVGSITAFDNANGQGVLATVEFKDYDLRHEGIRVFVKLPLDKDASLADIEARAIDDAKQQLKKLVTGF</sequence>
<keyword evidence="2" id="KW-1185">Reference proteome</keyword>
<reference evidence="1 2" key="1">
    <citation type="submission" date="2023-10" db="EMBL/GenBank/DDBJ databases">
        <authorList>
            <person name="Dale J."/>
        </authorList>
    </citation>
    <scope>NUCLEOTIDE SEQUENCE [LARGE SCALE GENOMIC DNA]</scope>
    <source>
        <strain evidence="1 2">2023EL-00970</strain>
    </source>
</reference>
<name>A0ABU4E8H7_9ENTR</name>
<organism evidence="1 2">
    <name type="scientific">Atlantibacter subterraneus</name>
    <dbReference type="NCBI Taxonomy" id="255519"/>
    <lineage>
        <taxon>Bacteria</taxon>
        <taxon>Pseudomonadati</taxon>
        <taxon>Pseudomonadota</taxon>
        <taxon>Gammaproteobacteria</taxon>
        <taxon>Enterobacterales</taxon>
        <taxon>Enterobacteriaceae</taxon>
        <taxon>Atlantibacter</taxon>
    </lineage>
</organism>
<dbReference type="EMBL" id="JAWLOF010000028">
    <property type="protein sequence ID" value="MDV7025438.1"/>
    <property type="molecule type" value="Genomic_DNA"/>
</dbReference>
<evidence type="ECO:0000313" key="1">
    <source>
        <dbReference type="EMBL" id="MDV7025438.1"/>
    </source>
</evidence>
<comment type="caution">
    <text evidence="1">The sequence shown here is derived from an EMBL/GenBank/DDBJ whole genome shotgun (WGS) entry which is preliminary data.</text>
</comment>